<protein>
    <submittedName>
        <fullName evidence="2">Uncharacterized protein</fullName>
    </submittedName>
</protein>
<dbReference type="Proteomes" id="UP000182373">
    <property type="component" value="Chromosome"/>
</dbReference>
<keyword evidence="1" id="KW-0812">Transmembrane</keyword>
<evidence type="ECO:0000256" key="1">
    <source>
        <dbReference type="SAM" id="Phobius"/>
    </source>
</evidence>
<keyword evidence="1" id="KW-1133">Transmembrane helix</keyword>
<gene>
    <name evidence="2" type="ORF">GbCGDNIH9_0689</name>
</gene>
<feature type="transmembrane region" description="Helical" evidence="1">
    <location>
        <begin position="107"/>
        <end position="127"/>
    </location>
</feature>
<evidence type="ECO:0000313" key="2">
    <source>
        <dbReference type="EMBL" id="APH53937.1"/>
    </source>
</evidence>
<feature type="transmembrane region" description="Helical" evidence="1">
    <location>
        <begin position="34"/>
        <end position="54"/>
    </location>
</feature>
<accession>A0AAC9K996</accession>
<name>A0AAC9K996_9PROT</name>
<proteinExistence type="predicted"/>
<feature type="transmembrane region" description="Helical" evidence="1">
    <location>
        <begin position="163"/>
        <end position="186"/>
    </location>
</feature>
<reference evidence="3" key="1">
    <citation type="submission" date="2016-11" db="EMBL/GenBank/DDBJ databases">
        <title>Comparative genomic and phenotypic analysis of Granulibacter bethesdensis clinical isolates from patients with chronic granulomatous disease.</title>
        <authorList>
            <person name="Zarember K.A."/>
            <person name="Porcella S.F."/>
            <person name="Chu J."/>
            <person name="Ding L."/>
            <person name="Dahlstrom E."/>
            <person name="Barbian K."/>
            <person name="Martens C."/>
            <person name="Sykora L."/>
            <person name="Kramer S."/>
            <person name="Pettinato A.M."/>
            <person name="Hong H."/>
            <person name="Wald G."/>
            <person name="Berg L.J."/>
            <person name="Rogge L.S."/>
            <person name="Greenberg D.E."/>
            <person name="Falcone E.L."/>
            <person name="Neves J.F."/>
            <person name="Simoes M.J."/>
            <person name="Casal M."/>
            <person name="Rodriguez-Lopez F.C."/>
            <person name="Zelazny A."/>
            <person name="Gallin J.I."/>
            <person name="Holland S.M."/>
        </authorList>
    </citation>
    <scope>NUCLEOTIDE SEQUENCE [LARGE SCALE GENOMIC DNA]</scope>
    <source>
        <strain evidence="3">NIH9.1</strain>
    </source>
</reference>
<feature type="transmembrane region" description="Helical" evidence="1">
    <location>
        <begin position="133"/>
        <end position="151"/>
    </location>
</feature>
<organism evidence="2 3">
    <name type="scientific">Granulibacter bethesdensis</name>
    <dbReference type="NCBI Taxonomy" id="364410"/>
    <lineage>
        <taxon>Bacteria</taxon>
        <taxon>Pseudomonadati</taxon>
        <taxon>Pseudomonadota</taxon>
        <taxon>Alphaproteobacteria</taxon>
        <taxon>Acetobacterales</taxon>
        <taxon>Acetobacteraceae</taxon>
        <taxon>Granulibacter</taxon>
    </lineage>
</organism>
<evidence type="ECO:0000313" key="3">
    <source>
        <dbReference type="Proteomes" id="UP000182373"/>
    </source>
</evidence>
<dbReference type="EMBL" id="CP018191">
    <property type="protein sequence ID" value="APH53937.1"/>
    <property type="molecule type" value="Genomic_DNA"/>
</dbReference>
<dbReference type="RefSeq" id="WP_157692538.1">
    <property type="nucleotide sequence ID" value="NZ_CP018191.1"/>
</dbReference>
<feature type="transmembrane region" description="Helical" evidence="1">
    <location>
        <begin position="74"/>
        <end position="95"/>
    </location>
</feature>
<keyword evidence="1" id="KW-0472">Membrane</keyword>
<dbReference type="AlphaFoldDB" id="A0AAC9K996"/>
<sequence>MSGRNCLLPARIACGMVVGHGSDKLAGPVRGRELLVSFAVLPLCLIIGGLLRLYDVRSGAVTLPPGISTGHMLAAHVLLLMLAWLGYLALSYELAGVAERRAQWPRFVMVINWVFLIQYVMTAISYVPQLLHWPSLLIQLAALCFGGWALWVEWFATRNTLGLPGLAAAGLVALDTMLSVGLVAMAPG</sequence>